<organism evidence="1">
    <name type="scientific">Sesamum angustifolium</name>
    <dbReference type="NCBI Taxonomy" id="2727405"/>
    <lineage>
        <taxon>Eukaryota</taxon>
        <taxon>Viridiplantae</taxon>
        <taxon>Streptophyta</taxon>
        <taxon>Embryophyta</taxon>
        <taxon>Tracheophyta</taxon>
        <taxon>Spermatophyta</taxon>
        <taxon>Magnoliopsida</taxon>
        <taxon>eudicotyledons</taxon>
        <taxon>Gunneridae</taxon>
        <taxon>Pentapetalae</taxon>
        <taxon>asterids</taxon>
        <taxon>lamiids</taxon>
        <taxon>Lamiales</taxon>
        <taxon>Pedaliaceae</taxon>
        <taxon>Sesamum</taxon>
    </lineage>
</organism>
<dbReference type="AlphaFoldDB" id="A0AAW2QS08"/>
<reference evidence="1" key="1">
    <citation type="submission" date="2020-06" db="EMBL/GenBank/DDBJ databases">
        <authorList>
            <person name="Li T."/>
            <person name="Hu X."/>
            <person name="Zhang T."/>
            <person name="Song X."/>
            <person name="Zhang H."/>
            <person name="Dai N."/>
            <person name="Sheng W."/>
            <person name="Hou X."/>
            <person name="Wei L."/>
        </authorList>
    </citation>
    <scope>NUCLEOTIDE SEQUENCE</scope>
    <source>
        <strain evidence="1">G01</strain>
        <tissue evidence="1">Leaf</tissue>
    </source>
</reference>
<sequence>MTSLTEYIKKDLGLPSLASENDESKSNPSSLCSMCSYSFIRNVAHVMVTNATAIEELLACLTRAIEGLTKHVQEQDVEIVRLIS</sequence>
<gene>
    <name evidence="1" type="ORF">Sangu_0379900</name>
</gene>
<accession>A0AAW2QS08</accession>
<proteinExistence type="predicted"/>
<reference evidence="1" key="2">
    <citation type="journal article" date="2024" name="Plant">
        <title>Genomic evolution and insights into agronomic trait innovations of Sesamum species.</title>
        <authorList>
            <person name="Miao H."/>
            <person name="Wang L."/>
            <person name="Qu L."/>
            <person name="Liu H."/>
            <person name="Sun Y."/>
            <person name="Le M."/>
            <person name="Wang Q."/>
            <person name="Wei S."/>
            <person name="Zheng Y."/>
            <person name="Lin W."/>
            <person name="Duan Y."/>
            <person name="Cao H."/>
            <person name="Xiong S."/>
            <person name="Wang X."/>
            <person name="Wei L."/>
            <person name="Li C."/>
            <person name="Ma Q."/>
            <person name="Ju M."/>
            <person name="Zhao R."/>
            <person name="Li G."/>
            <person name="Mu C."/>
            <person name="Tian Q."/>
            <person name="Mei H."/>
            <person name="Zhang T."/>
            <person name="Gao T."/>
            <person name="Zhang H."/>
        </authorList>
    </citation>
    <scope>NUCLEOTIDE SEQUENCE</scope>
    <source>
        <strain evidence="1">G01</strain>
    </source>
</reference>
<name>A0AAW2QS08_9LAMI</name>
<protein>
    <submittedName>
        <fullName evidence="1">Uncharacterized protein</fullName>
    </submittedName>
</protein>
<comment type="caution">
    <text evidence="1">The sequence shown here is derived from an EMBL/GenBank/DDBJ whole genome shotgun (WGS) entry which is preliminary data.</text>
</comment>
<dbReference type="EMBL" id="JACGWK010000002">
    <property type="protein sequence ID" value="KAL0370618.1"/>
    <property type="molecule type" value="Genomic_DNA"/>
</dbReference>
<evidence type="ECO:0000313" key="1">
    <source>
        <dbReference type="EMBL" id="KAL0370618.1"/>
    </source>
</evidence>